<protein>
    <recommendedName>
        <fullName evidence="4">Restriction endonuclease</fullName>
    </recommendedName>
</protein>
<evidence type="ECO:0000256" key="1">
    <source>
        <dbReference type="SAM" id="MobiDB-lite"/>
    </source>
</evidence>
<evidence type="ECO:0000313" key="3">
    <source>
        <dbReference type="Proteomes" id="UP000612680"/>
    </source>
</evidence>
<feature type="region of interest" description="Disordered" evidence="1">
    <location>
        <begin position="1242"/>
        <end position="1265"/>
    </location>
</feature>
<sequence length="1265" mass="144233">MSELLEITEKDIAELNDSDLRGLIGLLCEAECRKNGISTKAIQWGGPQDAPDDGIDVSVASEIQFPTGSYIPRSNVIFQSKVTDMSPSLIRKEMNRSGQLRDSIRELTKTGGAYIVVSGHSLETKRCNVRIAEMKKIVGELNIMVDYYHGGRIASWVRENPSMILWVRQRAKRPIYGWQSYNDWTFNLGTGETYILDQDCRLVDKRNGNSLEMTIESGISEMRNLLSKPGNYLRLTGLSGVGKTRLAQALFDESIGDNQLNQSTVIYTDISFDPKPSPQNLIEQLVAGQNEVILIIDNCTPTLHSDLVNKLKIQPHSISLLTIEYDVRDDLPDETGVFHLEPSSDQLIQKLVLRQFPKISELDAWKIAEVSGGNARVAIALANTVKPGESIGHLRNNQLFDRLFNQRNPENESLKNSAEILSLVYSYDIENSESENSELGVLSAMSSITAHTLFKHTVDLKDRDLVQSRGKFRAVLPHAIANKLAIRGLAFVTNSSIDEYLLREGNERMIRSFSRRLSYIPDNERAQDIVKNWLAPNTGWMNDVSDLSEFGLSVFENLATIAPEHALAAIERAALLSERFASRDNRHFSRFFHLLRHIAYDGHLFVRSTNVMAAIAISEKIDESYNPVREDFTDMFHIVGSGTYAPLNSRLQVINLLWEYNDTNKQQLAIELIDAALEAWHLQPRRSPSFGSKSRDFGVVPKNSDERKIWFVTVVEQCIRMFNENTPFKAVLSNILASKLRGIWTKARLFDVVQSICEQMTQNGFWAQGWLKFLSIIRFDLKKEAAELQQRLTTLEKSLQPKSLHDKLVVYFLTDAKGADLSFALTGDDKINFKELFEIVESLGNELINDHYTSNKAIPLLLCSENGNLFHLGRGMYWGVSDKQTGWNNLLSQYLRLPPEKRKPVLLKGWINRAYEDNELYSDEILKHVLKVEDTKHLFFSLQASIPVSQNGMALLEQTLEDLEFDSDEFKSLAYSLVNSTIPTELLTNIVRKILNRPGGQQSAFEIIYSKCWVIESSACDGLADELVEIGRRLLVELDLDRELRSEASYKVDTVIQRCFKGEDAFKSANEFSTKLFRLFRKNYGFASRATSVLIELTKVQPICFLNGLLERSNHDEDTEWFIADSFEEFNLYISRIPNDLIINWCNEDPHIRYKFMGGAMVSFEGNEEVGNLIWKPIFWRLVENAPNIMELLDAIEGTLRPLAVVGSRTNAYRARLTLFSTLFDNPNEEISQWARSKFRQWNKDVESERKHEEERNQYQNESFE</sequence>
<dbReference type="EMBL" id="CP056775">
    <property type="protein sequence ID" value="QRR00871.1"/>
    <property type="molecule type" value="Genomic_DNA"/>
</dbReference>
<reference evidence="2 3" key="1">
    <citation type="submission" date="2020-06" db="EMBL/GenBank/DDBJ databases">
        <title>Dyadobacter sandarakinus sp. nov., isolated from the soil of the Arctic Yellow River Station.</title>
        <authorList>
            <person name="Zhang Y."/>
            <person name="Peng F."/>
        </authorList>
    </citation>
    <scope>NUCLEOTIDE SEQUENCE [LARGE SCALE GENOMIC DNA]</scope>
    <source>
        <strain evidence="2 3">Q3-56</strain>
    </source>
</reference>
<dbReference type="Proteomes" id="UP000612680">
    <property type="component" value="Chromosome"/>
</dbReference>
<accession>A0ABX7I451</accession>
<keyword evidence="3" id="KW-1185">Reference proteome</keyword>
<organism evidence="2 3">
    <name type="scientific">Dyadobacter sandarakinus</name>
    <dbReference type="NCBI Taxonomy" id="2747268"/>
    <lineage>
        <taxon>Bacteria</taxon>
        <taxon>Pseudomonadati</taxon>
        <taxon>Bacteroidota</taxon>
        <taxon>Cytophagia</taxon>
        <taxon>Cytophagales</taxon>
        <taxon>Spirosomataceae</taxon>
        <taxon>Dyadobacter</taxon>
    </lineage>
</organism>
<dbReference type="SUPFAM" id="SSF52540">
    <property type="entry name" value="P-loop containing nucleoside triphosphate hydrolases"/>
    <property type="match status" value="1"/>
</dbReference>
<proteinExistence type="predicted"/>
<evidence type="ECO:0000313" key="2">
    <source>
        <dbReference type="EMBL" id="QRR00871.1"/>
    </source>
</evidence>
<dbReference type="InterPro" id="IPR027417">
    <property type="entry name" value="P-loop_NTPase"/>
</dbReference>
<dbReference type="RefSeq" id="WP_204662557.1">
    <property type="nucleotide sequence ID" value="NZ_CP056775.1"/>
</dbReference>
<gene>
    <name evidence="2" type="ORF">HWI92_08110</name>
</gene>
<evidence type="ECO:0008006" key="4">
    <source>
        <dbReference type="Google" id="ProtNLM"/>
    </source>
</evidence>
<name>A0ABX7I451_9BACT</name>
<feature type="compositionally biased region" description="Basic and acidic residues" evidence="1">
    <location>
        <begin position="1242"/>
        <end position="1257"/>
    </location>
</feature>